<keyword evidence="2" id="KW-1185">Reference proteome</keyword>
<evidence type="ECO:0000313" key="2">
    <source>
        <dbReference type="Proteomes" id="UP001642483"/>
    </source>
</evidence>
<proteinExistence type="predicted"/>
<gene>
    <name evidence="1" type="ORF">CVLEPA_LOCUS20636</name>
</gene>
<evidence type="ECO:0000313" key="1">
    <source>
        <dbReference type="EMBL" id="CAK8688642.1"/>
    </source>
</evidence>
<organism evidence="1 2">
    <name type="scientific">Clavelina lepadiformis</name>
    <name type="common">Light-bulb sea squirt</name>
    <name type="synonym">Ascidia lepadiformis</name>
    <dbReference type="NCBI Taxonomy" id="159417"/>
    <lineage>
        <taxon>Eukaryota</taxon>
        <taxon>Metazoa</taxon>
        <taxon>Chordata</taxon>
        <taxon>Tunicata</taxon>
        <taxon>Ascidiacea</taxon>
        <taxon>Aplousobranchia</taxon>
        <taxon>Clavelinidae</taxon>
        <taxon>Clavelina</taxon>
    </lineage>
</organism>
<reference evidence="1 2" key="1">
    <citation type="submission" date="2024-02" db="EMBL/GenBank/DDBJ databases">
        <authorList>
            <person name="Daric V."/>
            <person name="Darras S."/>
        </authorList>
    </citation>
    <scope>NUCLEOTIDE SEQUENCE [LARGE SCALE GENOMIC DNA]</scope>
</reference>
<dbReference type="EMBL" id="CAWYQH010000108">
    <property type="protein sequence ID" value="CAK8688642.1"/>
    <property type="molecule type" value="Genomic_DNA"/>
</dbReference>
<dbReference type="Proteomes" id="UP001642483">
    <property type="component" value="Unassembled WGS sequence"/>
</dbReference>
<name>A0ABP0GA17_CLALP</name>
<accession>A0ABP0GA17</accession>
<sequence>MVDKDLDESSLNSALQEIYLINMPTNEKSLVSYFYINEYGDSADYSLYAFEALFCFLGKNASDFVITGASCFQAGESYWLLLIRYWLSYLREYKDAAILFERAIEMFLWMSKRKRRENAWICLGLKCNSVWTNNIKAVFIGGGGSLHQRVSYIFYSS</sequence>
<protein>
    <submittedName>
        <fullName evidence="1">Uncharacterized protein</fullName>
    </submittedName>
</protein>
<comment type="caution">
    <text evidence="1">The sequence shown here is derived from an EMBL/GenBank/DDBJ whole genome shotgun (WGS) entry which is preliminary data.</text>
</comment>